<evidence type="ECO:0000256" key="3">
    <source>
        <dbReference type="ARBA" id="ARBA00012438"/>
    </source>
</evidence>
<dbReference type="Pfam" id="PF00512">
    <property type="entry name" value="HisKA"/>
    <property type="match status" value="1"/>
</dbReference>
<feature type="transmembrane region" description="Helical" evidence="14">
    <location>
        <begin position="447"/>
        <end position="465"/>
    </location>
</feature>
<feature type="transmembrane region" description="Helical" evidence="14">
    <location>
        <begin position="271"/>
        <end position="291"/>
    </location>
</feature>
<evidence type="ECO:0000313" key="17">
    <source>
        <dbReference type="Proteomes" id="UP000006316"/>
    </source>
</evidence>
<dbReference type="GO" id="GO:0005886">
    <property type="term" value="C:plasma membrane"/>
    <property type="evidence" value="ECO:0007669"/>
    <property type="project" value="UniProtKB-SubCell"/>
</dbReference>
<keyword evidence="9" id="KW-0418">Kinase</keyword>
<dbReference type="EC" id="2.7.13.3" evidence="3"/>
<name>K6D101_9BACI</name>
<evidence type="ECO:0000259" key="15">
    <source>
        <dbReference type="PROSITE" id="PS50109"/>
    </source>
</evidence>
<dbReference type="PROSITE" id="PS50109">
    <property type="entry name" value="HIS_KIN"/>
    <property type="match status" value="1"/>
</dbReference>
<comment type="caution">
    <text evidence="16">The sequence shown here is derived from an EMBL/GenBank/DDBJ whole genome shotgun (WGS) entry which is preliminary data.</text>
</comment>
<evidence type="ECO:0000256" key="12">
    <source>
        <dbReference type="ARBA" id="ARBA00023012"/>
    </source>
</evidence>
<evidence type="ECO:0000256" key="8">
    <source>
        <dbReference type="ARBA" id="ARBA00022741"/>
    </source>
</evidence>
<evidence type="ECO:0000313" key="16">
    <source>
        <dbReference type="EMBL" id="EKN66162.1"/>
    </source>
</evidence>
<dbReference type="InterPro" id="IPR004358">
    <property type="entry name" value="Sig_transdc_His_kin-like_C"/>
</dbReference>
<feature type="transmembrane region" description="Helical" evidence="14">
    <location>
        <begin position="12"/>
        <end position="32"/>
    </location>
</feature>
<proteinExistence type="predicted"/>
<dbReference type="Gene3D" id="3.30.565.10">
    <property type="entry name" value="Histidine kinase-like ATPase, C-terminal domain"/>
    <property type="match status" value="1"/>
</dbReference>
<evidence type="ECO:0000256" key="9">
    <source>
        <dbReference type="ARBA" id="ARBA00022777"/>
    </source>
</evidence>
<dbReference type="PATRIC" id="fig|1117379.3.peg.3562"/>
<evidence type="ECO:0000256" key="7">
    <source>
        <dbReference type="ARBA" id="ARBA00022692"/>
    </source>
</evidence>
<evidence type="ECO:0000256" key="13">
    <source>
        <dbReference type="ARBA" id="ARBA00023136"/>
    </source>
</evidence>
<dbReference type="InterPro" id="IPR003661">
    <property type="entry name" value="HisK_dim/P_dom"/>
</dbReference>
<dbReference type="AlphaFoldDB" id="K6D101"/>
<dbReference type="SMART" id="SM00387">
    <property type="entry name" value="HATPase_c"/>
    <property type="match status" value="1"/>
</dbReference>
<dbReference type="SMART" id="SM00388">
    <property type="entry name" value="HisKA"/>
    <property type="match status" value="1"/>
</dbReference>
<organism evidence="16 17">
    <name type="scientific">Neobacillus bataviensis LMG 21833</name>
    <dbReference type="NCBI Taxonomy" id="1117379"/>
    <lineage>
        <taxon>Bacteria</taxon>
        <taxon>Bacillati</taxon>
        <taxon>Bacillota</taxon>
        <taxon>Bacilli</taxon>
        <taxon>Bacillales</taxon>
        <taxon>Bacillaceae</taxon>
        <taxon>Neobacillus</taxon>
    </lineage>
</organism>
<dbReference type="Pfam" id="PF02518">
    <property type="entry name" value="HATPase_c"/>
    <property type="match status" value="1"/>
</dbReference>
<dbReference type="Gene3D" id="1.10.287.130">
    <property type="match status" value="1"/>
</dbReference>
<dbReference type="InterPro" id="IPR005467">
    <property type="entry name" value="His_kinase_dom"/>
</dbReference>
<dbReference type="FunFam" id="1.10.287.130:FF:000008">
    <property type="entry name" value="Two-component sensor histidine kinase"/>
    <property type="match status" value="1"/>
</dbReference>
<comment type="catalytic activity">
    <reaction evidence="1">
        <text>ATP + protein L-histidine = ADP + protein N-phospho-L-histidine.</text>
        <dbReference type="EC" id="2.7.13.3"/>
    </reaction>
</comment>
<gene>
    <name evidence="16" type="ORF">BABA_17167</name>
</gene>
<keyword evidence="17" id="KW-1185">Reference proteome</keyword>
<dbReference type="STRING" id="1117379.BABA_17167"/>
<keyword evidence="6" id="KW-0808">Transferase</keyword>
<keyword evidence="13 14" id="KW-0472">Membrane</keyword>
<keyword evidence="11 14" id="KW-1133">Transmembrane helix</keyword>
<feature type="transmembrane region" description="Helical" evidence="14">
    <location>
        <begin position="352"/>
        <end position="372"/>
    </location>
</feature>
<comment type="subcellular location">
    <subcellularLocation>
        <location evidence="2">Cell membrane</location>
        <topology evidence="2">Multi-pass membrane protein</topology>
    </subcellularLocation>
</comment>
<dbReference type="PANTHER" id="PTHR45528:SF1">
    <property type="entry name" value="SENSOR HISTIDINE KINASE CPXA"/>
    <property type="match status" value="1"/>
</dbReference>
<dbReference type="PANTHER" id="PTHR45528">
    <property type="entry name" value="SENSOR HISTIDINE KINASE CPXA"/>
    <property type="match status" value="1"/>
</dbReference>
<evidence type="ECO:0000256" key="4">
    <source>
        <dbReference type="ARBA" id="ARBA00022475"/>
    </source>
</evidence>
<evidence type="ECO:0000256" key="11">
    <source>
        <dbReference type="ARBA" id="ARBA00022989"/>
    </source>
</evidence>
<evidence type="ECO:0000256" key="10">
    <source>
        <dbReference type="ARBA" id="ARBA00022840"/>
    </source>
</evidence>
<keyword evidence="5" id="KW-0597">Phosphoprotein</keyword>
<keyword evidence="10" id="KW-0067">ATP-binding</keyword>
<keyword evidence="4" id="KW-1003">Cell membrane</keyword>
<dbReference type="CDD" id="cd00082">
    <property type="entry name" value="HisKA"/>
    <property type="match status" value="1"/>
</dbReference>
<keyword evidence="7 14" id="KW-0812">Transmembrane</keyword>
<feature type="domain" description="Histidine kinase" evidence="15">
    <location>
        <begin position="532"/>
        <end position="746"/>
    </location>
</feature>
<accession>K6D101</accession>
<evidence type="ECO:0000256" key="2">
    <source>
        <dbReference type="ARBA" id="ARBA00004651"/>
    </source>
</evidence>
<feature type="transmembrane region" description="Helical" evidence="14">
    <location>
        <begin position="318"/>
        <end position="340"/>
    </location>
</feature>
<dbReference type="FunFam" id="3.30.565.10:FF:000013">
    <property type="entry name" value="Two-component sensor histidine kinase"/>
    <property type="match status" value="1"/>
</dbReference>
<protein>
    <recommendedName>
        <fullName evidence="3">histidine kinase</fullName>
        <ecNumber evidence="3">2.7.13.3</ecNumber>
    </recommendedName>
</protein>
<feature type="transmembrane region" description="Helical" evidence="14">
    <location>
        <begin position="422"/>
        <end position="441"/>
    </location>
</feature>
<dbReference type="SUPFAM" id="SSF55874">
    <property type="entry name" value="ATPase domain of HSP90 chaperone/DNA topoisomerase II/histidine kinase"/>
    <property type="match status" value="1"/>
</dbReference>
<reference evidence="16 17" key="1">
    <citation type="journal article" date="2012" name="Front. Microbiol.">
        <title>Redundancy and modularity in membrane-associated dissimilatory nitrate reduction in Bacillus.</title>
        <authorList>
            <person name="Heylen K."/>
            <person name="Keltjens J."/>
        </authorList>
    </citation>
    <scope>NUCLEOTIDE SEQUENCE [LARGE SCALE GENOMIC DNA]</scope>
    <source>
        <strain evidence="17">LMG 21833T</strain>
    </source>
</reference>
<dbReference type="EMBL" id="AJLS01000121">
    <property type="protein sequence ID" value="EKN66162.1"/>
    <property type="molecule type" value="Genomic_DNA"/>
</dbReference>
<dbReference type="InterPro" id="IPR003594">
    <property type="entry name" value="HATPase_dom"/>
</dbReference>
<keyword evidence="8" id="KW-0547">Nucleotide-binding</keyword>
<dbReference type="GO" id="GO:0005524">
    <property type="term" value="F:ATP binding"/>
    <property type="evidence" value="ECO:0007669"/>
    <property type="project" value="UniProtKB-KW"/>
</dbReference>
<sequence>MATKWRSRITIIFTAFLFTFGLSGILSFFIYGSQFFHRDYFQTSEFQMELDEFKGYLSSFELYNMPIEEAKKEIKVTKDDIVEHRYRYGNQTDQISNLKGQYEERIQEAMNAGNQGAADAYTAERDAKIEDITKNFESDEYVEPKVLKEKEKRLEDYYKKRENYRSEYLRYKKSFQYYVKNVETGKVFTNLKNIDEDAIKKDFSENNTLFVTNTTVTSNDATFVIPENGEPLDSFIPAMGGVFEGQIGIPTSLTSANFIMSAYENYQQNQMLLWIYSVAGLVAFIGSILILRRTKAIPAASEKWQPYYYKIPIDVRTIFFTITVIGVFAAIFGISSQIVYVYNSPYDRMETIVGLLAVTFIAPLLFIQWRYIKTELKDWPNLKKQWEKALLNKACKRIFVLFQKSKNNLTEAFLNQSIGTQLFILLAVVFGLGLASVLLVIHPIFILFNIALLAFIGIPLVMILVKKIGYFNRIVEKTNEMAVGKLGENLPVTGNSVLTVLADNINVLKQGVKTSLNEQAKSERLKTELITNVSHDLRTPLTSIITYTELLKAEDLSGDEKAAYLEIIDRKSKRLKVLIDDLFEVSKMASGNIELKKEKVDLVQLLQQALGEYDETINSSNLQFRVAKPEKPIYSIVDGQKLWRVFDNLIGNILKYSLEHSRVYITVSKENSQAMITFKNVSKYELNENSDELFERFKRGDTSRHTEGSGLGLAIAQSIVDLHEGRLEIETDGDLFKVKISLNVVDE</sequence>
<evidence type="ECO:0000256" key="5">
    <source>
        <dbReference type="ARBA" id="ARBA00022553"/>
    </source>
</evidence>
<evidence type="ECO:0000256" key="14">
    <source>
        <dbReference type="SAM" id="Phobius"/>
    </source>
</evidence>
<dbReference type="GO" id="GO:0000155">
    <property type="term" value="F:phosphorelay sensor kinase activity"/>
    <property type="evidence" value="ECO:0007669"/>
    <property type="project" value="InterPro"/>
</dbReference>
<evidence type="ECO:0000256" key="6">
    <source>
        <dbReference type="ARBA" id="ARBA00022679"/>
    </source>
</evidence>
<keyword evidence="12" id="KW-0902">Two-component regulatory system</keyword>
<dbReference type="SUPFAM" id="SSF47384">
    <property type="entry name" value="Homodimeric domain of signal transducing histidine kinase"/>
    <property type="match status" value="1"/>
</dbReference>
<dbReference type="InterPro" id="IPR036890">
    <property type="entry name" value="HATPase_C_sf"/>
</dbReference>
<dbReference type="eggNOG" id="COG2205">
    <property type="taxonomic scope" value="Bacteria"/>
</dbReference>
<dbReference type="Proteomes" id="UP000006316">
    <property type="component" value="Unassembled WGS sequence"/>
</dbReference>
<evidence type="ECO:0000256" key="1">
    <source>
        <dbReference type="ARBA" id="ARBA00000085"/>
    </source>
</evidence>
<dbReference type="PRINTS" id="PR00344">
    <property type="entry name" value="BCTRLSENSOR"/>
</dbReference>
<dbReference type="InterPro" id="IPR050398">
    <property type="entry name" value="HssS/ArlS-like"/>
</dbReference>
<dbReference type="InterPro" id="IPR036097">
    <property type="entry name" value="HisK_dim/P_sf"/>
</dbReference>
<dbReference type="RefSeq" id="WP_007086429.1">
    <property type="nucleotide sequence ID" value="NZ_AJLS01000121.1"/>
</dbReference>